<dbReference type="PANTHER" id="PTHR10706">
    <property type="entry name" value="F-BOX FAMILY PROTEIN"/>
    <property type="match status" value="1"/>
</dbReference>
<dbReference type="PROSITE" id="PS50181">
    <property type="entry name" value="FBOX"/>
    <property type="match status" value="1"/>
</dbReference>
<comment type="pathway">
    <text evidence="1">Protein modification; protein ubiquitination.</text>
</comment>
<gene>
    <name evidence="5" type="ORF">N7492_004581</name>
</gene>
<feature type="region of interest" description="Disordered" evidence="3">
    <location>
        <begin position="227"/>
        <end position="257"/>
    </location>
</feature>
<protein>
    <submittedName>
        <fullName evidence="5">F-box domain protein</fullName>
    </submittedName>
</protein>
<dbReference type="Pfam" id="PF12937">
    <property type="entry name" value="F-box-like"/>
    <property type="match status" value="1"/>
</dbReference>
<evidence type="ECO:0000256" key="3">
    <source>
        <dbReference type="SAM" id="MobiDB-lite"/>
    </source>
</evidence>
<evidence type="ECO:0000256" key="1">
    <source>
        <dbReference type="ARBA" id="ARBA00004906"/>
    </source>
</evidence>
<dbReference type="InterPro" id="IPR036047">
    <property type="entry name" value="F-box-like_dom_sf"/>
</dbReference>
<dbReference type="InterPro" id="IPR001810">
    <property type="entry name" value="F-box_dom"/>
</dbReference>
<dbReference type="Proteomes" id="UP001146351">
    <property type="component" value="Unassembled WGS sequence"/>
</dbReference>
<dbReference type="Pfam" id="PF12014">
    <property type="entry name" value="Cyclin_D1_bind"/>
    <property type="match status" value="1"/>
</dbReference>
<dbReference type="EMBL" id="JAPQKO010000003">
    <property type="protein sequence ID" value="KAJ5171988.1"/>
    <property type="molecule type" value="Genomic_DNA"/>
</dbReference>
<reference evidence="5" key="2">
    <citation type="journal article" date="2023" name="IMA Fungus">
        <title>Comparative genomic study of the Penicillium genus elucidates a diverse pangenome and 15 lateral gene transfer events.</title>
        <authorList>
            <person name="Petersen C."/>
            <person name="Sorensen T."/>
            <person name="Nielsen M.R."/>
            <person name="Sondergaard T.E."/>
            <person name="Sorensen J.L."/>
            <person name="Fitzpatrick D.A."/>
            <person name="Frisvad J.C."/>
            <person name="Nielsen K.L."/>
        </authorList>
    </citation>
    <scope>NUCLEOTIDE SEQUENCE</scope>
    <source>
        <strain evidence="5">IBT 21917</strain>
    </source>
</reference>
<evidence type="ECO:0000313" key="6">
    <source>
        <dbReference type="Proteomes" id="UP001146351"/>
    </source>
</evidence>
<comment type="caution">
    <text evidence="5">The sequence shown here is derived from an EMBL/GenBank/DDBJ whole genome shotgun (WGS) entry which is preliminary data.</text>
</comment>
<keyword evidence="2" id="KW-0833">Ubl conjugation pathway</keyword>
<feature type="domain" description="F-box" evidence="4">
    <location>
        <begin position="30"/>
        <end position="76"/>
    </location>
</feature>
<sequence>MAQSDRGLEEHHQLIEEILHDHPNARHGRTLALVELPPEILFQILSLLSARDLASVSLVCRALREHAIDDRLWARLVNSHLPFPVQDPEPFNSFRRLYLAHVTFWFIPQYKIWFADNEHTGNLIVARYDHRRGVIEAYRLLADRVHQPELVSWSANPDVIIKAFNPTVRLWLDDPVLLLKDPDPSSDMAPIQSCKEERRMHMPTESQHVFSSFLLCSKQPLKKEDMNPDNIWPPPAIPSDIRTPRNPPREEMVQPESASDISHAVFRLRRWAHFRLRLSPGNNETLVTYATLDPSLYTPTPEKPYQGIWVGDYSAHGSEFLLFLQRDSLDTTESSEDDRDDNTRGVIHKGGLAAIKLTGDPNVPRGEVSFAADDIGSRGLIRVANEEPFRGARIVRAAGLVAGLGFHDASAIDAELILMSPDYIGLYWKGLGHASFYRRVDIDALIKI</sequence>
<name>A0A9W9IA73_9EURO</name>
<evidence type="ECO:0000256" key="2">
    <source>
        <dbReference type="ARBA" id="ARBA00022786"/>
    </source>
</evidence>
<organism evidence="5 6">
    <name type="scientific">Penicillium capsulatum</name>
    <dbReference type="NCBI Taxonomy" id="69766"/>
    <lineage>
        <taxon>Eukaryota</taxon>
        <taxon>Fungi</taxon>
        <taxon>Dikarya</taxon>
        <taxon>Ascomycota</taxon>
        <taxon>Pezizomycotina</taxon>
        <taxon>Eurotiomycetes</taxon>
        <taxon>Eurotiomycetidae</taxon>
        <taxon>Eurotiales</taxon>
        <taxon>Aspergillaceae</taxon>
        <taxon>Penicillium</taxon>
    </lineage>
</organism>
<dbReference type="OrthoDB" id="722566at2759"/>
<reference evidence="5" key="1">
    <citation type="submission" date="2022-11" db="EMBL/GenBank/DDBJ databases">
        <authorList>
            <person name="Petersen C."/>
        </authorList>
    </citation>
    <scope>NUCLEOTIDE SEQUENCE</scope>
    <source>
        <strain evidence="5">IBT 21917</strain>
    </source>
</reference>
<dbReference type="InterPro" id="IPR045048">
    <property type="entry name" value="FBXO31/39"/>
</dbReference>
<dbReference type="SUPFAM" id="SSF81383">
    <property type="entry name" value="F-box domain"/>
    <property type="match status" value="1"/>
</dbReference>
<dbReference type="PANTHER" id="PTHR10706:SF130">
    <property type="entry name" value="F-BOX ONLY PROTEIN 31"/>
    <property type="match status" value="1"/>
</dbReference>
<evidence type="ECO:0000313" key="5">
    <source>
        <dbReference type="EMBL" id="KAJ5171988.1"/>
    </source>
</evidence>
<dbReference type="AlphaFoldDB" id="A0A9W9IA73"/>
<dbReference type="SMART" id="SM00256">
    <property type="entry name" value="FBOX"/>
    <property type="match status" value="1"/>
</dbReference>
<proteinExistence type="predicted"/>
<accession>A0A9W9IA73</accession>
<dbReference type="Gene3D" id="1.20.1280.50">
    <property type="match status" value="1"/>
</dbReference>
<evidence type="ECO:0000259" key="4">
    <source>
        <dbReference type="PROSITE" id="PS50181"/>
    </source>
</evidence>
<keyword evidence="6" id="KW-1185">Reference proteome</keyword>